<sequence length="148" mass="17324">MSHSSNLDITKLLHALDNEENENIIANNYEQISKEKNDILQKLKLGKDILKGLHQKLKQYRYVDSLEGIRFGAYIRWISLKNPDPEKIKLTNGGFICNIEILNDDIYITVKNNMNRLFKLKLSENLVFQKLMQQEQVILSAMKYLNKN</sequence>
<protein>
    <submittedName>
        <fullName evidence="1">Uncharacterized protein</fullName>
    </submittedName>
</protein>
<dbReference type="AlphaFoldDB" id="A0A6C0HHB0"/>
<proteinExistence type="predicted"/>
<evidence type="ECO:0000313" key="1">
    <source>
        <dbReference type="EMBL" id="QHT79496.1"/>
    </source>
</evidence>
<organism evidence="1">
    <name type="scientific">viral metagenome</name>
    <dbReference type="NCBI Taxonomy" id="1070528"/>
    <lineage>
        <taxon>unclassified sequences</taxon>
        <taxon>metagenomes</taxon>
        <taxon>organismal metagenomes</taxon>
    </lineage>
</organism>
<name>A0A6C0HHB0_9ZZZZ</name>
<reference evidence="1" key="1">
    <citation type="journal article" date="2020" name="Nature">
        <title>Giant virus diversity and host interactions through global metagenomics.</title>
        <authorList>
            <person name="Schulz F."/>
            <person name="Roux S."/>
            <person name="Paez-Espino D."/>
            <person name="Jungbluth S."/>
            <person name="Walsh D.A."/>
            <person name="Denef V.J."/>
            <person name="McMahon K.D."/>
            <person name="Konstantinidis K.T."/>
            <person name="Eloe-Fadrosh E.A."/>
            <person name="Kyrpides N.C."/>
            <person name="Woyke T."/>
        </authorList>
    </citation>
    <scope>NUCLEOTIDE SEQUENCE</scope>
    <source>
        <strain evidence="1">GVMAG-M-3300023184-101</strain>
    </source>
</reference>
<dbReference type="EMBL" id="MN739949">
    <property type="protein sequence ID" value="QHT79496.1"/>
    <property type="molecule type" value="Genomic_DNA"/>
</dbReference>
<accession>A0A6C0HHB0</accession>